<sequence length="88" mass="9933">MALSPVMVSHATSYIISSGILDLPKTPPMCRLPSSQKSRIFDEMFPPSKRIMTQSLCGSCQMRSPYLTCQFQSSMHFTQSQLPQLKNF</sequence>
<dbReference type="GeneID" id="5489659"/>
<proteinExistence type="predicted"/>
<reference evidence="2" key="1">
    <citation type="journal article" date="2011" name="PLoS Genet.">
        <title>Genomic analysis of the necrotrophic fungal pathogens Sclerotinia sclerotiorum and Botrytis cinerea.</title>
        <authorList>
            <person name="Amselem J."/>
            <person name="Cuomo C.A."/>
            <person name="van Kan J.A."/>
            <person name="Viaud M."/>
            <person name="Benito E.P."/>
            <person name="Couloux A."/>
            <person name="Coutinho P.M."/>
            <person name="de Vries R.P."/>
            <person name="Dyer P.S."/>
            <person name="Fillinger S."/>
            <person name="Fournier E."/>
            <person name="Gout L."/>
            <person name="Hahn M."/>
            <person name="Kohn L."/>
            <person name="Lapalu N."/>
            <person name="Plummer K.M."/>
            <person name="Pradier J.M."/>
            <person name="Quevillon E."/>
            <person name="Sharon A."/>
            <person name="Simon A."/>
            <person name="ten Have A."/>
            <person name="Tudzynski B."/>
            <person name="Tudzynski P."/>
            <person name="Wincker P."/>
            <person name="Andrew M."/>
            <person name="Anthouard V."/>
            <person name="Beever R.E."/>
            <person name="Beffa R."/>
            <person name="Benoit I."/>
            <person name="Bouzid O."/>
            <person name="Brault B."/>
            <person name="Chen Z."/>
            <person name="Choquer M."/>
            <person name="Collemare J."/>
            <person name="Cotton P."/>
            <person name="Danchin E.G."/>
            <person name="Da Silva C."/>
            <person name="Gautier A."/>
            <person name="Giraud C."/>
            <person name="Giraud T."/>
            <person name="Gonzalez C."/>
            <person name="Grossetete S."/>
            <person name="Guldener U."/>
            <person name="Henrissat B."/>
            <person name="Howlett B.J."/>
            <person name="Kodira C."/>
            <person name="Kretschmer M."/>
            <person name="Lappartient A."/>
            <person name="Leroch M."/>
            <person name="Levis C."/>
            <person name="Mauceli E."/>
            <person name="Neuveglise C."/>
            <person name="Oeser B."/>
            <person name="Pearson M."/>
            <person name="Poulain J."/>
            <person name="Poussereau N."/>
            <person name="Quesneville H."/>
            <person name="Rascle C."/>
            <person name="Schumacher J."/>
            <person name="Segurens B."/>
            <person name="Sexton A."/>
            <person name="Silva E."/>
            <person name="Sirven C."/>
            <person name="Soanes D.M."/>
            <person name="Talbot N.J."/>
            <person name="Templeton M."/>
            <person name="Yandava C."/>
            <person name="Yarden O."/>
            <person name="Zeng Q."/>
            <person name="Rollins J.A."/>
            <person name="Lebrun M.H."/>
            <person name="Dickman M."/>
        </authorList>
    </citation>
    <scope>NUCLEOTIDE SEQUENCE [LARGE SCALE GENOMIC DNA]</scope>
    <source>
        <strain evidence="2">ATCC 18683 / 1980 / Ss-1</strain>
    </source>
</reference>
<dbReference type="InParanoid" id="A7EHQ5"/>
<name>A7EHQ5_SCLS1</name>
<dbReference type="EMBL" id="CH476626">
    <property type="protein sequence ID" value="EDO02371.1"/>
    <property type="molecule type" value="Genomic_DNA"/>
</dbReference>
<evidence type="ECO:0000313" key="1">
    <source>
        <dbReference type="EMBL" id="EDO02371.1"/>
    </source>
</evidence>
<gene>
    <name evidence="1" type="ORF">SS1G_04847</name>
</gene>
<organism evidence="1 2">
    <name type="scientific">Sclerotinia sclerotiorum (strain ATCC 18683 / 1980 / Ss-1)</name>
    <name type="common">White mold</name>
    <name type="synonym">Whetzelinia sclerotiorum</name>
    <dbReference type="NCBI Taxonomy" id="665079"/>
    <lineage>
        <taxon>Eukaryota</taxon>
        <taxon>Fungi</taxon>
        <taxon>Dikarya</taxon>
        <taxon>Ascomycota</taxon>
        <taxon>Pezizomycotina</taxon>
        <taxon>Leotiomycetes</taxon>
        <taxon>Helotiales</taxon>
        <taxon>Sclerotiniaceae</taxon>
        <taxon>Sclerotinia</taxon>
    </lineage>
</organism>
<keyword evidence="2" id="KW-1185">Reference proteome</keyword>
<protein>
    <submittedName>
        <fullName evidence="1">Uncharacterized protein</fullName>
    </submittedName>
</protein>
<evidence type="ECO:0000313" key="2">
    <source>
        <dbReference type="Proteomes" id="UP000001312"/>
    </source>
</evidence>
<accession>A7EHQ5</accession>
<dbReference type="AlphaFoldDB" id="A7EHQ5"/>
<dbReference type="RefSeq" id="XP_001593420.1">
    <property type="nucleotide sequence ID" value="XM_001593370.1"/>
</dbReference>
<dbReference type="HOGENOM" id="CLU_2470445_0_0_1"/>
<dbReference type="KEGG" id="ssl:SS1G_04847"/>
<dbReference type="Proteomes" id="UP000001312">
    <property type="component" value="Unassembled WGS sequence"/>
</dbReference>